<organism evidence="1">
    <name type="scientific">Anguilla anguilla</name>
    <name type="common">European freshwater eel</name>
    <name type="synonym">Muraena anguilla</name>
    <dbReference type="NCBI Taxonomy" id="7936"/>
    <lineage>
        <taxon>Eukaryota</taxon>
        <taxon>Metazoa</taxon>
        <taxon>Chordata</taxon>
        <taxon>Craniata</taxon>
        <taxon>Vertebrata</taxon>
        <taxon>Euteleostomi</taxon>
        <taxon>Actinopterygii</taxon>
        <taxon>Neopterygii</taxon>
        <taxon>Teleostei</taxon>
        <taxon>Anguilliformes</taxon>
        <taxon>Anguillidae</taxon>
        <taxon>Anguilla</taxon>
    </lineage>
</organism>
<evidence type="ECO:0000313" key="1">
    <source>
        <dbReference type="EMBL" id="JAH47063.1"/>
    </source>
</evidence>
<name>A0A0E9T313_ANGAN</name>
<accession>A0A0E9T313</accession>
<dbReference type="EMBL" id="GBXM01061514">
    <property type="protein sequence ID" value="JAH47063.1"/>
    <property type="molecule type" value="Transcribed_RNA"/>
</dbReference>
<protein>
    <submittedName>
        <fullName evidence="1">Uncharacterized protein</fullName>
    </submittedName>
</protein>
<reference evidence="1" key="1">
    <citation type="submission" date="2014-11" db="EMBL/GenBank/DDBJ databases">
        <authorList>
            <person name="Amaro Gonzalez C."/>
        </authorList>
    </citation>
    <scope>NUCLEOTIDE SEQUENCE</scope>
</reference>
<proteinExistence type="predicted"/>
<dbReference type="AlphaFoldDB" id="A0A0E9T313"/>
<sequence length="38" mass="4331">MLLTAGFLSFFHFYSLFSHNCGIFNLHSDTTCLVPVHL</sequence>
<reference evidence="1" key="2">
    <citation type="journal article" date="2015" name="Fish Shellfish Immunol.">
        <title>Early steps in the European eel (Anguilla anguilla)-Vibrio vulnificus interaction in the gills: Role of the RtxA13 toxin.</title>
        <authorList>
            <person name="Callol A."/>
            <person name="Pajuelo D."/>
            <person name="Ebbesson L."/>
            <person name="Teles M."/>
            <person name="MacKenzie S."/>
            <person name="Amaro C."/>
        </authorList>
    </citation>
    <scope>NUCLEOTIDE SEQUENCE</scope>
</reference>